<evidence type="ECO:0000256" key="4">
    <source>
        <dbReference type="ARBA" id="ARBA00022857"/>
    </source>
</evidence>
<feature type="domain" description="Beta-ketoacyl synthase-like N-terminal" evidence="9">
    <location>
        <begin position="12"/>
        <end position="106"/>
    </location>
</feature>
<dbReference type="SUPFAM" id="SSF53901">
    <property type="entry name" value="Thiolase-like"/>
    <property type="match status" value="1"/>
</dbReference>
<evidence type="ECO:0000256" key="6">
    <source>
        <dbReference type="ARBA" id="ARBA00023098"/>
    </source>
</evidence>
<name>A0A7R8VH29_TIMDO</name>
<dbReference type="PANTHER" id="PTHR43775">
    <property type="entry name" value="FATTY ACID SYNTHASE"/>
    <property type="match status" value="1"/>
</dbReference>
<dbReference type="InterPro" id="IPR050091">
    <property type="entry name" value="PKS_NRPS_Biosynth_Enz"/>
</dbReference>
<keyword evidence="2" id="KW-0444">Lipid biosynthesis</keyword>
<evidence type="ECO:0000256" key="3">
    <source>
        <dbReference type="ARBA" id="ARBA00022832"/>
    </source>
</evidence>
<dbReference type="GO" id="GO:0016491">
    <property type="term" value="F:oxidoreductase activity"/>
    <property type="evidence" value="ECO:0007669"/>
    <property type="project" value="UniProtKB-KW"/>
</dbReference>
<keyword evidence="1" id="KW-0596">Phosphopantetheine</keyword>
<dbReference type="GO" id="GO:0004312">
    <property type="term" value="F:fatty acid synthase activity"/>
    <property type="evidence" value="ECO:0007669"/>
    <property type="project" value="TreeGrafter"/>
</dbReference>
<protein>
    <recommendedName>
        <fullName evidence="9">Beta-ketoacyl synthase-like N-terminal domain-containing protein</fullName>
    </recommendedName>
</protein>
<dbReference type="InterPro" id="IPR014030">
    <property type="entry name" value="Ketoacyl_synth_N"/>
</dbReference>
<evidence type="ECO:0000313" key="10">
    <source>
        <dbReference type="EMBL" id="CAD7197599.1"/>
    </source>
</evidence>
<keyword evidence="4" id="KW-0521">NADP</keyword>
<dbReference type="AlphaFoldDB" id="A0A7R8VH29"/>
<dbReference type="EMBL" id="OA565729">
    <property type="protein sequence ID" value="CAD7197599.1"/>
    <property type="molecule type" value="Genomic_DNA"/>
</dbReference>
<evidence type="ECO:0000256" key="7">
    <source>
        <dbReference type="ARBA" id="ARBA00023160"/>
    </source>
</evidence>
<evidence type="ECO:0000256" key="2">
    <source>
        <dbReference type="ARBA" id="ARBA00022516"/>
    </source>
</evidence>
<accession>A0A7R8VH29</accession>
<proteinExistence type="predicted"/>
<evidence type="ECO:0000259" key="9">
    <source>
        <dbReference type="Pfam" id="PF00109"/>
    </source>
</evidence>
<evidence type="ECO:0000256" key="8">
    <source>
        <dbReference type="ARBA" id="ARBA00023268"/>
    </source>
</evidence>
<dbReference type="GO" id="GO:0006633">
    <property type="term" value="P:fatty acid biosynthetic process"/>
    <property type="evidence" value="ECO:0007669"/>
    <property type="project" value="UniProtKB-KW"/>
</dbReference>
<dbReference type="PANTHER" id="PTHR43775:SF7">
    <property type="entry name" value="FATTY ACID SYNTHASE"/>
    <property type="match status" value="1"/>
</dbReference>
<evidence type="ECO:0000256" key="5">
    <source>
        <dbReference type="ARBA" id="ARBA00023002"/>
    </source>
</evidence>
<gene>
    <name evidence="10" type="ORF">TDIB3V08_LOCUS3902</name>
</gene>
<keyword evidence="3" id="KW-0276">Fatty acid metabolism</keyword>
<sequence length="136" mass="15426">MVELSGCNCSEDDVVISGIGGRFPLSENMAELEYHLFNKTPMVKNVEDLNWNRDDLGVPDCIGRMKDLNKFDTSYFGISPIMTKHMDPMTRITLETTFEAIVDSVIPTLFVIPSLLFDEFVHHIKDRPSSKTILLD</sequence>
<keyword evidence="6" id="KW-0443">Lipid metabolism</keyword>
<keyword evidence="8" id="KW-0511">Multifunctional enzyme</keyword>
<reference evidence="10" key="1">
    <citation type="submission" date="2020-11" db="EMBL/GenBank/DDBJ databases">
        <authorList>
            <person name="Tran Van P."/>
        </authorList>
    </citation>
    <scope>NUCLEOTIDE SEQUENCE</scope>
</reference>
<dbReference type="Gene3D" id="3.40.47.10">
    <property type="match status" value="1"/>
</dbReference>
<dbReference type="InterPro" id="IPR016039">
    <property type="entry name" value="Thiolase-like"/>
</dbReference>
<keyword evidence="7" id="KW-0275">Fatty acid biosynthesis</keyword>
<keyword evidence="5" id="KW-0560">Oxidoreductase</keyword>
<dbReference type="Pfam" id="PF00109">
    <property type="entry name" value="ketoacyl-synt"/>
    <property type="match status" value="1"/>
</dbReference>
<organism evidence="10">
    <name type="scientific">Timema douglasi</name>
    <name type="common">Walking stick</name>
    <dbReference type="NCBI Taxonomy" id="61478"/>
    <lineage>
        <taxon>Eukaryota</taxon>
        <taxon>Metazoa</taxon>
        <taxon>Ecdysozoa</taxon>
        <taxon>Arthropoda</taxon>
        <taxon>Hexapoda</taxon>
        <taxon>Insecta</taxon>
        <taxon>Pterygota</taxon>
        <taxon>Neoptera</taxon>
        <taxon>Polyneoptera</taxon>
        <taxon>Phasmatodea</taxon>
        <taxon>Timematodea</taxon>
        <taxon>Timematoidea</taxon>
        <taxon>Timematidae</taxon>
        <taxon>Timema</taxon>
    </lineage>
</organism>
<evidence type="ECO:0000256" key="1">
    <source>
        <dbReference type="ARBA" id="ARBA00022450"/>
    </source>
</evidence>